<organism evidence="1 2">
    <name type="scientific">Periconia digitata</name>
    <dbReference type="NCBI Taxonomy" id="1303443"/>
    <lineage>
        <taxon>Eukaryota</taxon>
        <taxon>Fungi</taxon>
        <taxon>Dikarya</taxon>
        <taxon>Ascomycota</taxon>
        <taxon>Pezizomycotina</taxon>
        <taxon>Dothideomycetes</taxon>
        <taxon>Pleosporomycetidae</taxon>
        <taxon>Pleosporales</taxon>
        <taxon>Massarineae</taxon>
        <taxon>Periconiaceae</taxon>
        <taxon>Periconia</taxon>
    </lineage>
</organism>
<accession>A0A9W4UNH7</accession>
<sequence length="277" mass="31097">MLKGKGKIKTMEEILAALKKANSEATTTANLISGAKSSEPILLQCSRTVIAIHAIPILSITNQTAPRCTYTELLEAESAIDPLIARWKRIQLACIIAVSVLHLYETGWLSENLEMADFLFFGTANSHYHLHSCMAPYISPKDPKPHMQTPFECLKGAGDPQTYLGARDQRLATLFHRLGIVLFELGRGMDYRTIAAMSNEEYAGLKPEDIEMLRKSKVIQEIEKIPFGRSYADLVKFCLTGRLYATSLIDFDRRFNEAVVEKLGRLEMHFSAILEDE</sequence>
<gene>
    <name evidence="1" type="ORF">PDIGIT_LOCUS11664</name>
</gene>
<dbReference type="OrthoDB" id="5363336at2759"/>
<dbReference type="AlphaFoldDB" id="A0A9W4UNH7"/>
<comment type="caution">
    <text evidence="1">The sequence shown here is derived from an EMBL/GenBank/DDBJ whole genome shotgun (WGS) entry which is preliminary data.</text>
</comment>
<dbReference type="PANTHER" id="PTHR35186">
    <property type="entry name" value="ANK_REP_REGION DOMAIN-CONTAINING PROTEIN"/>
    <property type="match status" value="1"/>
</dbReference>
<reference evidence="1" key="1">
    <citation type="submission" date="2023-01" db="EMBL/GenBank/DDBJ databases">
        <authorList>
            <person name="Van Ghelder C."/>
            <person name="Rancurel C."/>
        </authorList>
    </citation>
    <scope>NUCLEOTIDE SEQUENCE</scope>
    <source>
        <strain evidence="1">CNCM I-4278</strain>
    </source>
</reference>
<dbReference type="EMBL" id="CAOQHR010000008">
    <property type="protein sequence ID" value="CAI6338534.1"/>
    <property type="molecule type" value="Genomic_DNA"/>
</dbReference>
<proteinExistence type="predicted"/>
<name>A0A9W4UNH7_9PLEO</name>
<evidence type="ECO:0000313" key="2">
    <source>
        <dbReference type="Proteomes" id="UP001152607"/>
    </source>
</evidence>
<keyword evidence="2" id="KW-1185">Reference proteome</keyword>
<dbReference type="PANTHER" id="PTHR35186:SF4">
    <property type="entry name" value="PRION-INHIBITION AND PROPAGATION HELO DOMAIN-CONTAINING PROTEIN"/>
    <property type="match status" value="1"/>
</dbReference>
<evidence type="ECO:0000313" key="1">
    <source>
        <dbReference type="EMBL" id="CAI6338534.1"/>
    </source>
</evidence>
<protein>
    <submittedName>
        <fullName evidence="1">Uncharacterized protein</fullName>
    </submittedName>
</protein>
<dbReference type="Proteomes" id="UP001152607">
    <property type="component" value="Unassembled WGS sequence"/>
</dbReference>